<dbReference type="Proteomes" id="UP000824136">
    <property type="component" value="Unassembled WGS sequence"/>
</dbReference>
<dbReference type="AlphaFoldDB" id="A0A9D1GS61"/>
<comment type="caution">
    <text evidence="5">The sequence shown here is derived from an EMBL/GenBank/DDBJ whole genome shotgun (WGS) entry which is preliminary data.</text>
</comment>
<reference evidence="5" key="1">
    <citation type="submission" date="2020-10" db="EMBL/GenBank/DDBJ databases">
        <authorList>
            <person name="Gilroy R."/>
        </authorList>
    </citation>
    <scope>NUCLEOTIDE SEQUENCE</scope>
    <source>
        <strain evidence="5">CHK33-4379</strain>
    </source>
</reference>
<feature type="region of interest" description="Disordered" evidence="1">
    <location>
        <begin position="57"/>
        <end position="77"/>
    </location>
</feature>
<evidence type="ECO:0000256" key="3">
    <source>
        <dbReference type="SAM" id="SignalP"/>
    </source>
</evidence>
<feature type="compositionally biased region" description="Basic and acidic residues" evidence="1">
    <location>
        <begin position="325"/>
        <end position="334"/>
    </location>
</feature>
<keyword evidence="2" id="KW-1133">Transmembrane helix</keyword>
<evidence type="ECO:0000313" key="6">
    <source>
        <dbReference type="Proteomes" id="UP000824136"/>
    </source>
</evidence>
<feature type="signal peptide" evidence="3">
    <location>
        <begin position="1"/>
        <end position="24"/>
    </location>
</feature>
<accession>A0A9D1GS61</accession>
<reference evidence="5" key="2">
    <citation type="journal article" date="2021" name="PeerJ">
        <title>Extensive microbial diversity within the chicken gut microbiome revealed by metagenomics and culture.</title>
        <authorList>
            <person name="Gilroy R."/>
            <person name="Ravi A."/>
            <person name="Getino M."/>
            <person name="Pursley I."/>
            <person name="Horton D.L."/>
            <person name="Alikhan N.F."/>
            <person name="Baker D."/>
            <person name="Gharbi K."/>
            <person name="Hall N."/>
            <person name="Watson M."/>
            <person name="Adriaenssens E.M."/>
            <person name="Foster-Nyarko E."/>
            <person name="Jarju S."/>
            <person name="Secka A."/>
            <person name="Antonio M."/>
            <person name="Oren A."/>
            <person name="Chaudhuri R.R."/>
            <person name="La Ragione R."/>
            <person name="Hildebrand F."/>
            <person name="Pallen M.J."/>
        </authorList>
    </citation>
    <scope>NUCLEOTIDE SEQUENCE</scope>
    <source>
        <strain evidence="5">CHK33-4379</strain>
    </source>
</reference>
<evidence type="ECO:0000313" key="5">
    <source>
        <dbReference type="EMBL" id="HIT58426.1"/>
    </source>
</evidence>
<organism evidence="5 6">
    <name type="scientific">Candidatus Faeciplasma pullistercoris</name>
    <dbReference type="NCBI Taxonomy" id="2840800"/>
    <lineage>
        <taxon>Bacteria</taxon>
        <taxon>Bacillati</taxon>
        <taxon>Bacillota</taxon>
        <taxon>Clostridia</taxon>
        <taxon>Eubacteriales</taxon>
        <taxon>Oscillospiraceae</taxon>
        <taxon>Oscillospiraceae incertae sedis</taxon>
        <taxon>Candidatus Faeciplasma</taxon>
    </lineage>
</organism>
<evidence type="ECO:0000259" key="4">
    <source>
        <dbReference type="Pfam" id="PF14257"/>
    </source>
</evidence>
<keyword evidence="2" id="KW-0472">Membrane</keyword>
<sequence length="334" mass="37253">MKIKRIITASVAMLFCAVILCSCADSSEVSDKSYNQSASGVTGWIDKETVEIAEDSVAYPSSPMLPEESVTSDSPEADALSERKIIKNKDMSVETIDFDSFTTELSQKVSEYGGYVQDSTMSLNSYYESSLRSANYTLRIPADRFEEFTSLIGDMATVTYSYEYVDDVTSSYVDIEARLASLRAEQESFLKLMEQAQTVDEILQIQSYLTDVNYQIESFTAQLKSYDSLIAYSTLRLSVQEVKRISESVAQLGVFERIGQNLSENLSDIGNGFKNFFVGIVSSLPYLIIYGVVIAIIVVVIRAIIRKNKSGYEKNYPNKLPNNTKDSEKDDSGK</sequence>
<dbReference type="PROSITE" id="PS51257">
    <property type="entry name" value="PROKAR_LIPOPROTEIN"/>
    <property type="match status" value="1"/>
</dbReference>
<evidence type="ECO:0000256" key="2">
    <source>
        <dbReference type="SAM" id="Phobius"/>
    </source>
</evidence>
<feature type="domain" description="DUF4349" evidence="4">
    <location>
        <begin position="83"/>
        <end position="297"/>
    </location>
</feature>
<gene>
    <name evidence="5" type="ORF">IAC39_01695</name>
</gene>
<keyword evidence="2" id="KW-0812">Transmembrane</keyword>
<feature type="transmembrane region" description="Helical" evidence="2">
    <location>
        <begin position="284"/>
        <end position="305"/>
    </location>
</feature>
<dbReference type="InterPro" id="IPR025645">
    <property type="entry name" value="DUF4349"/>
</dbReference>
<dbReference type="EMBL" id="DVLL01000007">
    <property type="protein sequence ID" value="HIT58426.1"/>
    <property type="molecule type" value="Genomic_DNA"/>
</dbReference>
<name>A0A9D1GS61_9FIRM</name>
<feature type="chain" id="PRO_5039094962" evidence="3">
    <location>
        <begin position="25"/>
        <end position="334"/>
    </location>
</feature>
<feature type="region of interest" description="Disordered" evidence="1">
    <location>
        <begin position="315"/>
        <end position="334"/>
    </location>
</feature>
<dbReference type="Pfam" id="PF14257">
    <property type="entry name" value="DUF4349"/>
    <property type="match status" value="1"/>
</dbReference>
<protein>
    <submittedName>
        <fullName evidence="5">DUF4349 domain-containing protein</fullName>
    </submittedName>
</protein>
<keyword evidence="3" id="KW-0732">Signal</keyword>
<proteinExistence type="predicted"/>
<evidence type="ECO:0000256" key="1">
    <source>
        <dbReference type="SAM" id="MobiDB-lite"/>
    </source>
</evidence>